<reference evidence="2" key="2">
    <citation type="submission" date="2023-05" db="EMBL/GenBank/DDBJ databases">
        <authorList>
            <consortium name="Lawrence Berkeley National Laboratory"/>
            <person name="Steindorff A."/>
            <person name="Hensen N."/>
            <person name="Bonometti L."/>
            <person name="Westerberg I."/>
            <person name="Brannstrom I.O."/>
            <person name="Guillou S."/>
            <person name="Cros-Aarteil S."/>
            <person name="Calhoun S."/>
            <person name="Haridas S."/>
            <person name="Kuo A."/>
            <person name="Mondo S."/>
            <person name="Pangilinan J."/>
            <person name="Riley R."/>
            <person name="Labutti K."/>
            <person name="Andreopoulos B."/>
            <person name="Lipzen A."/>
            <person name="Chen C."/>
            <person name="Yanf M."/>
            <person name="Daum C."/>
            <person name="Ng V."/>
            <person name="Clum A."/>
            <person name="Ohm R."/>
            <person name="Martin F."/>
            <person name="Silar P."/>
            <person name="Natvig D."/>
            <person name="Lalanne C."/>
            <person name="Gautier V."/>
            <person name="Ament-Velasquez S.L."/>
            <person name="Kruys A."/>
            <person name="Hutchinson M.I."/>
            <person name="Powell A.J."/>
            <person name="Barry K."/>
            <person name="Miller A.N."/>
            <person name="Grigoriev I.V."/>
            <person name="Debuchy R."/>
            <person name="Gladieux P."/>
            <person name="Thoren M.H."/>
            <person name="Johannesson H."/>
        </authorList>
    </citation>
    <scope>NUCLEOTIDE SEQUENCE</scope>
    <source>
        <strain evidence="2">PSN243</strain>
    </source>
</reference>
<dbReference type="EMBL" id="MU865972">
    <property type="protein sequence ID" value="KAK4444819.1"/>
    <property type="molecule type" value="Genomic_DNA"/>
</dbReference>
<reference evidence="2" key="1">
    <citation type="journal article" date="2023" name="Mol. Phylogenet. Evol.">
        <title>Genome-scale phylogeny and comparative genomics of the fungal order Sordariales.</title>
        <authorList>
            <person name="Hensen N."/>
            <person name="Bonometti L."/>
            <person name="Westerberg I."/>
            <person name="Brannstrom I.O."/>
            <person name="Guillou S."/>
            <person name="Cros-Aarteil S."/>
            <person name="Calhoun S."/>
            <person name="Haridas S."/>
            <person name="Kuo A."/>
            <person name="Mondo S."/>
            <person name="Pangilinan J."/>
            <person name="Riley R."/>
            <person name="LaButti K."/>
            <person name="Andreopoulos B."/>
            <person name="Lipzen A."/>
            <person name="Chen C."/>
            <person name="Yan M."/>
            <person name="Daum C."/>
            <person name="Ng V."/>
            <person name="Clum A."/>
            <person name="Steindorff A."/>
            <person name="Ohm R.A."/>
            <person name="Martin F."/>
            <person name="Silar P."/>
            <person name="Natvig D.O."/>
            <person name="Lalanne C."/>
            <person name="Gautier V."/>
            <person name="Ament-Velasquez S.L."/>
            <person name="Kruys A."/>
            <person name="Hutchinson M.I."/>
            <person name="Powell A.J."/>
            <person name="Barry K."/>
            <person name="Miller A.N."/>
            <person name="Grigoriev I.V."/>
            <person name="Debuchy R."/>
            <person name="Gladieux P."/>
            <person name="Hiltunen Thoren M."/>
            <person name="Johannesson H."/>
        </authorList>
    </citation>
    <scope>NUCLEOTIDE SEQUENCE</scope>
    <source>
        <strain evidence="2">PSN243</strain>
    </source>
</reference>
<protein>
    <submittedName>
        <fullName evidence="2">Uncharacterized protein</fullName>
    </submittedName>
</protein>
<proteinExistence type="predicted"/>
<sequence length="1016" mass="113768">MAQPTKFPSVLELVGGMKWDKDPETTQRWDMVVSYALDPINKILTKLWKNDPLLMCPMQLMTDEEVRWELKLRAPSLRFTIDQRGELAMPLNGTWQKQGTQPDGTLFPVCQIPDEYVLVAKVPIDYIKADSTNAKARRRIRGDDSTYISFDGDPSQQIHIVFNFETLEGGAGAQYEIRYLGNNPAENGRLPHSLSEALAAWMADHVDAIRYSLATFTNVDVPDTTYLVPQSVAFSVYSGPKDSNIGCLSVYIKTKGSGNEPGLVDRSFKLPKTNTNSFPIPEGYTASIIIRHKLFAERFLIDSLMKQTTDGSPIFKNVSDASSDQVPGFENFGFKLDCQLNAYAKYPGKHDRQQWSSSDIDAINFDFSKTPLVLEILEWNGRHGENPKFATSADWKYDKFEGTVKWREESRMCGTSPRVQEGRETYTLGLAKMQPTFQVVDNKVMEIVLGLQSSDWQASYSTGDPDITKAFQSIKLPSFSFKLDLNFFASANIFAPNQQMVRISPDPRNSVKMPYDVLLMGHVVDDISPVLRPRQTGPPKLCHRHDIHRVDAPIGNTADFVNALANFEPVYAKALAAISTGSEDEMDNFFKTCDYDITAEGLEDALKTVAPGPHFDLRNAPGIYKFDQPGLAQAEMVVAASTGRIYIDNQYVPNTVDPAGNIVFNYDSYTYSLVFYVTSTDDDIPNPTAFSGTRRPSDLADNPPSFEEAISGTQRRGISTSASDWLSKPGTLLALFCIDMLAIFGPPLYSIFRRWLRGKREKWAKAAADASRGIENVTQNALKIGPSILDHVFENLAPHEITAMSTVMENAVRRLVNVQDLERVTNVDDALIHEAAEAAREAYEAHCRAQLMASLSTGMHELVTGLNPIAKGVILRQIMDEGLQARAEKFNKNATYVLALVQKYTVDRAVTAATEVRNAHEVVMDEASVALAEQREARQELEEEIRQGHIQEDQAELDHMDQEIAHLEEQLDHAQADFLADMDRIADLQRIAQRDRPDAEERARRTIDDFIKKPIK</sequence>
<evidence type="ECO:0000313" key="2">
    <source>
        <dbReference type="EMBL" id="KAK4444819.1"/>
    </source>
</evidence>
<organism evidence="2 3">
    <name type="scientific">Podospora aff. communis PSN243</name>
    <dbReference type="NCBI Taxonomy" id="3040156"/>
    <lineage>
        <taxon>Eukaryota</taxon>
        <taxon>Fungi</taxon>
        <taxon>Dikarya</taxon>
        <taxon>Ascomycota</taxon>
        <taxon>Pezizomycotina</taxon>
        <taxon>Sordariomycetes</taxon>
        <taxon>Sordariomycetidae</taxon>
        <taxon>Sordariales</taxon>
        <taxon>Podosporaceae</taxon>
        <taxon>Podospora</taxon>
    </lineage>
</organism>
<gene>
    <name evidence="2" type="ORF">QBC34DRAFT_429557</name>
</gene>
<comment type="caution">
    <text evidence="2">The sequence shown here is derived from an EMBL/GenBank/DDBJ whole genome shotgun (WGS) entry which is preliminary data.</text>
</comment>
<name>A0AAV9G9L7_9PEZI</name>
<evidence type="ECO:0000313" key="3">
    <source>
        <dbReference type="Proteomes" id="UP001321760"/>
    </source>
</evidence>
<dbReference type="AlphaFoldDB" id="A0AAV9G9L7"/>
<dbReference type="Proteomes" id="UP001321760">
    <property type="component" value="Unassembled WGS sequence"/>
</dbReference>
<keyword evidence="3" id="KW-1185">Reference proteome</keyword>
<feature type="coiled-coil region" evidence="1">
    <location>
        <begin position="924"/>
        <end position="977"/>
    </location>
</feature>
<evidence type="ECO:0000256" key="1">
    <source>
        <dbReference type="SAM" id="Coils"/>
    </source>
</evidence>
<accession>A0AAV9G9L7</accession>
<keyword evidence="1" id="KW-0175">Coiled coil</keyword>